<dbReference type="Gramene" id="EOX93938">
    <property type="protein sequence ID" value="EOX93938"/>
    <property type="gene ID" value="TCM_002945"/>
</dbReference>
<proteinExistence type="predicted"/>
<evidence type="ECO:0000313" key="2">
    <source>
        <dbReference type="Proteomes" id="UP000026915"/>
    </source>
</evidence>
<reference evidence="1 2" key="1">
    <citation type="journal article" date="2013" name="Genome Biol.">
        <title>The genome sequence of the most widely cultivated cacao type and its use to identify candidate genes regulating pod color.</title>
        <authorList>
            <person name="Motamayor J.C."/>
            <person name="Mockaitis K."/>
            <person name="Schmutz J."/>
            <person name="Haiminen N."/>
            <person name="Iii D.L."/>
            <person name="Cornejo O."/>
            <person name="Findley S.D."/>
            <person name="Zheng P."/>
            <person name="Utro F."/>
            <person name="Royaert S."/>
            <person name="Saski C."/>
            <person name="Jenkins J."/>
            <person name="Podicheti R."/>
            <person name="Zhao M."/>
            <person name="Scheffler B.E."/>
            <person name="Stack J.C."/>
            <person name="Feltus F.A."/>
            <person name="Mustiga G.M."/>
            <person name="Amores F."/>
            <person name="Phillips W."/>
            <person name="Marelli J.P."/>
            <person name="May G.D."/>
            <person name="Shapiro H."/>
            <person name="Ma J."/>
            <person name="Bustamante C.D."/>
            <person name="Schnell R.J."/>
            <person name="Main D."/>
            <person name="Gilbert D."/>
            <person name="Parida L."/>
            <person name="Kuhn D.N."/>
        </authorList>
    </citation>
    <scope>NUCLEOTIDE SEQUENCE [LARGE SCALE GENOMIC DNA]</scope>
    <source>
        <strain evidence="2">cv. Matina 1-6</strain>
    </source>
</reference>
<dbReference type="HOGENOM" id="CLU_2780942_0_0_1"/>
<dbReference type="EMBL" id="CM001879">
    <property type="protein sequence ID" value="EOX93938.1"/>
    <property type="molecule type" value="Genomic_DNA"/>
</dbReference>
<name>A0A061DV95_THECC</name>
<keyword evidence="2" id="KW-1185">Reference proteome</keyword>
<accession>A0A061DV95</accession>
<protein>
    <submittedName>
        <fullName evidence="1">Uncharacterized protein</fullName>
    </submittedName>
</protein>
<evidence type="ECO:0000313" key="1">
    <source>
        <dbReference type="EMBL" id="EOX93938.1"/>
    </source>
</evidence>
<sequence length="69" mass="8011">MISSKVIIWEWSPLIMTLSRTHQDRIEYFYQKVAPPPPTAPPLPSSPPQVLGLSYLYIALLHYQSDEIW</sequence>
<organism evidence="1 2">
    <name type="scientific">Theobroma cacao</name>
    <name type="common">Cacao</name>
    <name type="synonym">Cocoa</name>
    <dbReference type="NCBI Taxonomy" id="3641"/>
    <lineage>
        <taxon>Eukaryota</taxon>
        <taxon>Viridiplantae</taxon>
        <taxon>Streptophyta</taxon>
        <taxon>Embryophyta</taxon>
        <taxon>Tracheophyta</taxon>
        <taxon>Spermatophyta</taxon>
        <taxon>Magnoliopsida</taxon>
        <taxon>eudicotyledons</taxon>
        <taxon>Gunneridae</taxon>
        <taxon>Pentapetalae</taxon>
        <taxon>rosids</taxon>
        <taxon>malvids</taxon>
        <taxon>Malvales</taxon>
        <taxon>Malvaceae</taxon>
        <taxon>Byttnerioideae</taxon>
        <taxon>Theobroma</taxon>
    </lineage>
</organism>
<gene>
    <name evidence="1" type="ORF">TCM_002945</name>
</gene>
<dbReference type="AlphaFoldDB" id="A0A061DV95"/>
<dbReference type="Proteomes" id="UP000026915">
    <property type="component" value="Chromosome 1"/>
</dbReference>
<dbReference type="InParanoid" id="A0A061DV95"/>